<dbReference type="Pfam" id="PF00225">
    <property type="entry name" value="Kinesin"/>
    <property type="match status" value="1"/>
</dbReference>
<comment type="caution">
    <text evidence="12">The sequence shown here is derived from an EMBL/GenBank/DDBJ whole genome shotgun (WGS) entry which is preliminary data.</text>
</comment>
<feature type="compositionally biased region" description="Basic and acidic residues" evidence="10">
    <location>
        <begin position="456"/>
        <end position="468"/>
    </location>
</feature>
<keyword evidence="4 7" id="KW-0067">ATP-binding</keyword>
<feature type="compositionally biased region" description="Polar residues" evidence="10">
    <location>
        <begin position="692"/>
        <end position="705"/>
    </location>
</feature>
<evidence type="ECO:0000256" key="5">
    <source>
        <dbReference type="ARBA" id="ARBA00023054"/>
    </source>
</evidence>
<dbReference type="OrthoDB" id="3176171at2759"/>
<dbReference type="GO" id="GO:0003777">
    <property type="term" value="F:microtubule motor activity"/>
    <property type="evidence" value="ECO:0007669"/>
    <property type="project" value="InterPro"/>
</dbReference>
<dbReference type="InterPro" id="IPR027640">
    <property type="entry name" value="Kinesin-like_fam"/>
</dbReference>
<feature type="compositionally biased region" description="Polar residues" evidence="10">
    <location>
        <begin position="504"/>
        <end position="515"/>
    </location>
</feature>
<evidence type="ECO:0000256" key="7">
    <source>
        <dbReference type="PROSITE-ProRule" id="PRU00283"/>
    </source>
</evidence>
<accession>A0A830HTT9</accession>
<evidence type="ECO:0000313" key="12">
    <source>
        <dbReference type="EMBL" id="GHP08911.1"/>
    </source>
</evidence>
<name>A0A830HTT9_9CHLO</name>
<keyword evidence="5 9" id="KW-0175">Coiled coil</keyword>
<comment type="subcellular location">
    <subcellularLocation>
        <location evidence="1">Cytoplasm</location>
    </subcellularLocation>
</comment>
<gene>
    <name evidence="12" type="ORF">PPROV_000764800</name>
</gene>
<evidence type="ECO:0000256" key="2">
    <source>
        <dbReference type="ARBA" id="ARBA00022490"/>
    </source>
</evidence>
<sequence length="795" mass="82587">MPAHESRGNGNGNGNKGSTCGIRVVVRTRSYAFDAALNEHATQDDVLSAVQIENVVSSVVEGYHATIFCYGQTGSGKTFTMEGARGAVERLADGSFAGGGGGGGGEGEGAAKLAPSDANELGIMPRAVLRLFEIMRETEAARPGERFEVVVDYVQIYRERCYDLLTAGAGGGAAAGAGATTNTSAGRTAVASSGAAPRPMSARHGSAGHGVPAISTVGGVADLRMRWRRNAEFYLEGLTQVQCVDAAAAVRLMRIGSRSKVMAEHRRNANSSRSHCLFTCHVTRRTPDADVASQAKLTLVDLAGSERSSHTGSGGDALLHSEGVAINQSLLALRKVITMLADNARSAGGKPANAHLPYRDSRLTSLLKQSLGGNAFACMVACLSPGVTYAEENASTLEYAARAMLVTNAPVINEDPKARLIRELRAEVARLKNELAQLKIVGVVGSGDEGATSADAKSENDKRDARKVEEENAVAALVADAKRAVLGSAAPASAPAGSDVGGESHSQSALQSTENNELAARALEQLGDRLVHSVRVIRELGDSNGRLRAEMVPLSERLDDLETAHETALDENARLREKLAVCEMVLEGTFHTAQAGMAGSTAEAAAAAASSARLDQEAMKELLVLRRENEALKQRVTDLRAATAAASTAQSRTTPMRRTAAPSRGASSARQTLRAAQTAAMTAAELKSLLQTPTSSLSGASTISARRSARNGGYDNAPAPAPPPSSSFAALRVTTGGSVLPHATLPRRPATAGGVRPAEAEEADADNAEGGGDAAAMLARIVQARSRLRGQTPRG</sequence>
<dbReference type="InterPro" id="IPR027417">
    <property type="entry name" value="P-loop_NTPase"/>
</dbReference>
<dbReference type="GO" id="GO:0005874">
    <property type="term" value="C:microtubule"/>
    <property type="evidence" value="ECO:0007669"/>
    <property type="project" value="UniProtKB-KW"/>
</dbReference>
<dbReference type="InterPro" id="IPR036961">
    <property type="entry name" value="Kinesin_motor_dom_sf"/>
</dbReference>
<keyword evidence="13" id="KW-1185">Reference proteome</keyword>
<feature type="region of interest" description="Disordered" evidence="10">
    <location>
        <begin position="449"/>
        <end position="468"/>
    </location>
</feature>
<keyword evidence="3 7" id="KW-0547">Nucleotide-binding</keyword>
<evidence type="ECO:0000256" key="10">
    <source>
        <dbReference type="SAM" id="MobiDB-lite"/>
    </source>
</evidence>
<dbReference type="InterPro" id="IPR001752">
    <property type="entry name" value="Kinesin_motor_dom"/>
</dbReference>
<feature type="coiled-coil region" evidence="9">
    <location>
        <begin position="615"/>
        <end position="642"/>
    </location>
</feature>
<dbReference type="GO" id="GO:0007052">
    <property type="term" value="P:mitotic spindle organization"/>
    <property type="evidence" value="ECO:0007669"/>
    <property type="project" value="TreeGrafter"/>
</dbReference>
<dbReference type="Pfam" id="PF16183">
    <property type="entry name" value="Kinesin_assoc"/>
    <property type="match status" value="1"/>
</dbReference>
<dbReference type="PANTHER" id="PTHR47969:SF15">
    <property type="entry name" value="CHROMOSOME-ASSOCIATED KINESIN KIF4A-RELATED"/>
    <property type="match status" value="1"/>
</dbReference>
<dbReference type="GO" id="GO:0008017">
    <property type="term" value="F:microtubule binding"/>
    <property type="evidence" value="ECO:0007669"/>
    <property type="project" value="InterPro"/>
</dbReference>
<organism evidence="12 13">
    <name type="scientific">Pycnococcus provasolii</name>
    <dbReference type="NCBI Taxonomy" id="41880"/>
    <lineage>
        <taxon>Eukaryota</taxon>
        <taxon>Viridiplantae</taxon>
        <taxon>Chlorophyta</taxon>
        <taxon>Pseudoscourfieldiophyceae</taxon>
        <taxon>Pseudoscourfieldiales</taxon>
        <taxon>Pycnococcaceae</taxon>
        <taxon>Pycnococcus</taxon>
    </lineage>
</organism>
<feature type="region of interest" description="Disordered" evidence="10">
    <location>
        <begin position="490"/>
        <end position="515"/>
    </location>
</feature>
<dbReference type="PANTHER" id="PTHR47969">
    <property type="entry name" value="CHROMOSOME-ASSOCIATED KINESIN KIF4A-RELATED"/>
    <property type="match status" value="1"/>
</dbReference>
<proteinExistence type="inferred from homology"/>
<dbReference type="GO" id="GO:0005875">
    <property type="term" value="C:microtubule associated complex"/>
    <property type="evidence" value="ECO:0007669"/>
    <property type="project" value="TreeGrafter"/>
</dbReference>
<feature type="binding site" evidence="7">
    <location>
        <begin position="71"/>
        <end position="78"/>
    </location>
    <ligand>
        <name>ATP</name>
        <dbReference type="ChEBI" id="CHEBI:30616"/>
    </ligand>
</feature>
<dbReference type="PRINTS" id="PR00380">
    <property type="entry name" value="KINESINHEAVY"/>
</dbReference>
<dbReference type="InterPro" id="IPR019821">
    <property type="entry name" value="Kinesin_motor_CS"/>
</dbReference>
<feature type="domain" description="Kinesin motor" evidence="11">
    <location>
        <begin position="1"/>
        <end position="406"/>
    </location>
</feature>
<dbReference type="SUPFAM" id="SSF52540">
    <property type="entry name" value="P-loop containing nucleoside triphosphate hydrolases"/>
    <property type="match status" value="1"/>
</dbReference>
<dbReference type="Proteomes" id="UP000660262">
    <property type="component" value="Unassembled WGS sequence"/>
</dbReference>
<feature type="region of interest" description="Disordered" evidence="10">
    <location>
        <begin position="175"/>
        <end position="209"/>
    </location>
</feature>
<dbReference type="GO" id="GO:0051231">
    <property type="term" value="P:spindle elongation"/>
    <property type="evidence" value="ECO:0007669"/>
    <property type="project" value="TreeGrafter"/>
</dbReference>
<dbReference type="AlphaFoldDB" id="A0A830HTT9"/>
<feature type="compositionally biased region" description="Low complexity" evidence="10">
    <location>
        <begin position="176"/>
        <end position="189"/>
    </location>
</feature>
<feature type="compositionally biased region" description="Low complexity" evidence="10">
    <location>
        <begin position="669"/>
        <end position="678"/>
    </location>
</feature>
<keyword evidence="6 7" id="KW-0505">Motor protein</keyword>
<evidence type="ECO:0000256" key="8">
    <source>
        <dbReference type="RuleBase" id="RU000394"/>
    </source>
</evidence>
<dbReference type="Gene3D" id="3.40.850.10">
    <property type="entry name" value="Kinesin motor domain"/>
    <property type="match status" value="1"/>
</dbReference>
<dbReference type="GO" id="GO:0005524">
    <property type="term" value="F:ATP binding"/>
    <property type="evidence" value="ECO:0007669"/>
    <property type="project" value="UniProtKB-UniRule"/>
</dbReference>
<feature type="region of interest" description="Disordered" evidence="10">
    <location>
        <begin position="692"/>
        <end position="772"/>
    </location>
</feature>
<evidence type="ECO:0000256" key="4">
    <source>
        <dbReference type="ARBA" id="ARBA00022840"/>
    </source>
</evidence>
<evidence type="ECO:0000256" key="3">
    <source>
        <dbReference type="ARBA" id="ARBA00022741"/>
    </source>
</evidence>
<dbReference type="InterPro" id="IPR032405">
    <property type="entry name" value="Kinesin_assoc"/>
</dbReference>
<feature type="compositionally biased region" description="Low complexity" evidence="10">
    <location>
        <begin position="642"/>
        <end position="654"/>
    </location>
</feature>
<dbReference type="EMBL" id="BNJQ01000022">
    <property type="protein sequence ID" value="GHP08911.1"/>
    <property type="molecule type" value="Genomic_DNA"/>
</dbReference>
<keyword evidence="2" id="KW-0963">Cytoplasm</keyword>
<evidence type="ECO:0000313" key="13">
    <source>
        <dbReference type="Proteomes" id="UP000660262"/>
    </source>
</evidence>
<dbReference type="GO" id="GO:0007018">
    <property type="term" value="P:microtubule-based movement"/>
    <property type="evidence" value="ECO:0007669"/>
    <property type="project" value="InterPro"/>
</dbReference>
<keyword evidence="8" id="KW-0493">Microtubule</keyword>
<evidence type="ECO:0000259" key="11">
    <source>
        <dbReference type="PROSITE" id="PS50067"/>
    </source>
</evidence>
<dbReference type="PROSITE" id="PS00411">
    <property type="entry name" value="KINESIN_MOTOR_1"/>
    <property type="match status" value="1"/>
</dbReference>
<dbReference type="GO" id="GO:0005737">
    <property type="term" value="C:cytoplasm"/>
    <property type="evidence" value="ECO:0007669"/>
    <property type="project" value="UniProtKB-SubCell"/>
</dbReference>
<feature type="region of interest" description="Disordered" evidence="10">
    <location>
        <begin position="642"/>
        <end position="678"/>
    </location>
</feature>
<evidence type="ECO:0000256" key="9">
    <source>
        <dbReference type="SAM" id="Coils"/>
    </source>
</evidence>
<comment type="similarity">
    <text evidence="7 8">Belongs to the TRAFAC class myosin-kinesin ATPase superfamily. Kinesin family.</text>
</comment>
<evidence type="ECO:0000256" key="1">
    <source>
        <dbReference type="ARBA" id="ARBA00004496"/>
    </source>
</evidence>
<dbReference type="SMART" id="SM00129">
    <property type="entry name" value="KISc"/>
    <property type="match status" value="1"/>
</dbReference>
<dbReference type="PROSITE" id="PS50067">
    <property type="entry name" value="KINESIN_MOTOR_2"/>
    <property type="match status" value="1"/>
</dbReference>
<reference evidence="12" key="1">
    <citation type="submission" date="2020-10" db="EMBL/GenBank/DDBJ databases">
        <title>Unveiling of a novel bifunctional photoreceptor, Dualchrome1, isolated from a cosmopolitan green alga.</title>
        <authorList>
            <person name="Suzuki S."/>
            <person name="Kawachi M."/>
        </authorList>
    </citation>
    <scope>NUCLEOTIDE SEQUENCE</scope>
    <source>
        <strain evidence="12">NIES 2893</strain>
    </source>
</reference>
<protein>
    <recommendedName>
        <fullName evidence="8">Kinesin-like protein</fullName>
    </recommendedName>
</protein>
<evidence type="ECO:0000256" key="6">
    <source>
        <dbReference type="ARBA" id="ARBA00023175"/>
    </source>
</evidence>